<proteinExistence type="predicted"/>
<dbReference type="Gene3D" id="3.10.110.10">
    <property type="entry name" value="Ubiquitin Conjugating Enzyme"/>
    <property type="match status" value="1"/>
</dbReference>
<evidence type="ECO:0000313" key="5">
    <source>
        <dbReference type="EMBL" id="KAK6360642.1"/>
    </source>
</evidence>
<evidence type="ECO:0000313" key="6">
    <source>
        <dbReference type="Proteomes" id="UP001373714"/>
    </source>
</evidence>
<comment type="caution">
    <text evidence="5">The sequence shown here is derived from an EMBL/GenBank/DDBJ whole genome shotgun (WGS) entry which is preliminary data.</text>
</comment>
<dbReference type="InterPro" id="IPR000608">
    <property type="entry name" value="UBC"/>
</dbReference>
<feature type="compositionally biased region" description="Low complexity" evidence="2">
    <location>
        <begin position="210"/>
        <end position="280"/>
    </location>
</feature>
<evidence type="ECO:0000259" key="4">
    <source>
        <dbReference type="PROSITE" id="PS50127"/>
    </source>
</evidence>
<evidence type="ECO:0000256" key="1">
    <source>
        <dbReference type="ARBA" id="ARBA00022786"/>
    </source>
</evidence>
<evidence type="ECO:0000256" key="2">
    <source>
        <dbReference type="SAM" id="MobiDB-lite"/>
    </source>
</evidence>
<keyword evidence="3" id="KW-1133">Transmembrane helix</keyword>
<dbReference type="CDD" id="cd23799">
    <property type="entry name" value="UBCc_UBE2J"/>
    <property type="match status" value="1"/>
</dbReference>
<dbReference type="InterPro" id="IPR050113">
    <property type="entry name" value="Ub_conjugating_enzyme"/>
</dbReference>
<reference evidence="5 6" key="1">
    <citation type="submission" date="2019-10" db="EMBL/GenBank/DDBJ databases">
        <authorList>
            <person name="Palmer J.M."/>
        </authorList>
    </citation>
    <scope>NUCLEOTIDE SEQUENCE [LARGE SCALE GENOMIC DNA]</scope>
    <source>
        <strain evidence="5 6">TWF730</strain>
    </source>
</reference>
<protein>
    <recommendedName>
        <fullName evidence="4">UBC core domain-containing protein</fullName>
    </recommendedName>
</protein>
<feature type="compositionally biased region" description="Acidic residues" evidence="2">
    <location>
        <begin position="162"/>
        <end position="171"/>
    </location>
</feature>
<feature type="transmembrane region" description="Helical" evidence="3">
    <location>
        <begin position="316"/>
        <end position="335"/>
    </location>
</feature>
<name>A0AAV9VF91_9PEZI</name>
<dbReference type="FunFam" id="3.10.110.10:FF:000086">
    <property type="entry name" value="Ubiquitin-conjugating enzyme E2 J1"/>
    <property type="match status" value="1"/>
</dbReference>
<keyword evidence="3" id="KW-0812">Transmembrane</keyword>
<dbReference type="SUPFAM" id="SSF54495">
    <property type="entry name" value="UBC-like"/>
    <property type="match status" value="1"/>
</dbReference>
<organism evidence="5 6">
    <name type="scientific">Orbilia blumenaviensis</name>
    <dbReference type="NCBI Taxonomy" id="1796055"/>
    <lineage>
        <taxon>Eukaryota</taxon>
        <taxon>Fungi</taxon>
        <taxon>Dikarya</taxon>
        <taxon>Ascomycota</taxon>
        <taxon>Pezizomycotina</taxon>
        <taxon>Orbiliomycetes</taxon>
        <taxon>Orbiliales</taxon>
        <taxon>Orbiliaceae</taxon>
        <taxon>Orbilia</taxon>
    </lineage>
</organism>
<feature type="region of interest" description="Disordered" evidence="2">
    <location>
        <begin position="154"/>
        <end position="284"/>
    </location>
</feature>
<keyword evidence="3" id="KW-0472">Membrane</keyword>
<dbReference type="PROSITE" id="PS50127">
    <property type="entry name" value="UBC_2"/>
    <property type="match status" value="1"/>
</dbReference>
<feature type="domain" description="UBC core" evidence="4">
    <location>
        <begin position="14"/>
        <end position="164"/>
    </location>
</feature>
<feature type="compositionally biased region" description="Basic and acidic residues" evidence="2">
    <location>
        <begin position="186"/>
        <end position="209"/>
    </location>
</feature>
<dbReference type="EMBL" id="JAVHNS010000003">
    <property type="protein sequence ID" value="KAK6360642.1"/>
    <property type="molecule type" value="Genomic_DNA"/>
</dbReference>
<gene>
    <name evidence="5" type="ORF">TWF730_006778</name>
</gene>
<keyword evidence="1" id="KW-0833">Ubl conjugation pathway</keyword>
<accession>A0AAV9VF91</accession>
<dbReference type="InterPro" id="IPR016135">
    <property type="entry name" value="UBQ-conjugating_enzyme/RWD"/>
</dbReference>
<sequence>MASANPVKYNKSSPGVRRILKEAQEIATSPSRDFTASPLEHNLFEWHFTIRGPPEPSPFAGGFYHGRILLSPNYPMRPPMFRFLTPSGRFEVNKDICLSISGYHEETWQPSWSIRLALIALRAHMDTDPQGQIGGLSCPPEIKRDMAKKSKEWKCSECGGGGEEEAMDVPEDSGTTEPEVPPELRFGYKEDMVAKKEGEDGKDVEKAEDASAPATAPAPATTPATTQSEPQQQQQSPQQVVERRQPAQQQQQQQEDQQEPAMFIPFGPGHPQQQQPQQVLAGGGAPGNIAAPQVVAAPGAVPMQIVNRTNDADHTAGYIDLAISILVAILIALVVKKM</sequence>
<dbReference type="SMART" id="SM00212">
    <property type="entry name" value="UBCc"/>
    <property type="match status" value="1"/>
</dbReference>
<dbReference type="Pfam" id="PF00179">
    <property type="entry name" value="UQ_con"/>
    <property type="match status" value="1"/>
</dbReference>
<evidence type="ECO:0000256" key="3">
    <source>
        <dbReference type="SAM" id="Phobius"/>
    </source>
</evidence>
<dbReference type="PANTHER" id="PTHR24067">
    <property type="entry name" value="UBIQUITIN-CONJUGATING ENZYME E2"/>
    <property type="match status" value="1"/>
</dbReference>
<dbReference type="Proteomes" id="UP001373714">
    <property type="component" value="Unassembled WGS sequence"/>
</dbReference>
<keyword evidence="6" id="KW-1185">Reference proteome</keyword>
<dbReference type="AlphaFoldDB" id="A0AAV9VF91"/>